<dbReference type="STRING" id="22663.A0A2I0IKK2"/>
<dbReference type="PANTHER" id="PTHR31917">
    <property type="entry name" value="AGENET DOMAIN-CONTAINING PROTEIN-RELATED"/>
    <property type="match status" value="1"/>
</dbReference>
<dbReference type="PANTHER" id="PTHR31917:SF80">
    <property type="entry name" value="AGENET DOMAIN-CONTAINING PROTEIN-RELATED"/>
    <property type="match status" value="1"/>
</dbReference>
<accession>A0A2I0IKK2</accession>
<dbReference type="SMART" id="SM00743">
    <property type="entry name" value="Agenet"/>
    <property type="match status" value="1"/>
</dbReference>
<evidence type="ECO:0000313" key="3">
    <source>
        <dbReference type="Proteomes" id="UP000233551"/>
    </source>
</evidence>
<keyword evidence="3" id="KW-1185">Reference proteome</keyword>
<comment type="caution">
    <text evidence="2">The sequence shown here is derived from an EMBL/GenBank/DDBJ whole genome shotgun (WGS) entry which is preliminary data.</text>
</comment>
<gene>
    <name evidence="2" type="ORF">CRG98_035065</name>
</gene>
<protein>
    <recommendedName>
        <fullName evidence="1">Agenet domain-containing protein</fullName>
    </recommendedName>
</protein>
<dbReference type="EMBL" id="PGOL01002873">
    <property type="protein sequence ID" value="PKI44527.1"/>
    <property type="molecule type" value="Genomic_DNA"/>
</dbReference>
<sequence>MPPAAAFFPGDTVEIASNDDGFHGSWFTGIVVRLLSAPSSSGRRKAAGKATLRRAFKLGEEVDAYYNDGWWEGSITEELGSGKFEVYFRASKESIQFKSERLRLHREWTNNAWFPPFDEEKEVPDYPGLVFPISVKVGVFREFSS</sequence>
<reference evidence="2 3" key="1">
    <citation type="submission" date="2017-11" db="EMBL/GenBank/DDBJ databases">
        <title>De-novo sequencing of pomegranate (Punica granatum L.) genome.</title>
        <authorList>
            <person name="Akparov Z."/>
            <person name="Amiraslanov A."/>
            <person name="Hajiyeva S."/>
            <person name="Abbasov M."/>
            <person name="Kaur K."/>
            <person name="Hamwieh A."/>
            <person name="Solovyev V."/>
            <person name="Salamov A."/>
            <person name="Braich B."/>
            <person name="Kosarev P."/>
            <person name="Mahmoud A."/>
            <person name="Hajiyev E."/>
            <person name="Babayeva S."/>
            <person name="Izzatullayeva V."/>
            <person name="Mammadov A."/>
            <person name="Mammadov A."/>
            <person name="Sharifova S."/>
            <person name="Ojaghi J."/>
            <person name="Eynullazada K."/>
            <person name="Bayramov B."/>
            <person name="Abdulazimova A."/>
            <person name="Shahmuradov I."/>
        </authorList>
    </citation>
    <scope>NUCLEOTIDE SEQUENCE [LARGE SCALE GENOMIC DNA]</scope>
    <source>
        <strain evidence="3">cv. AG2017</strain>
        <tissue evidence="2">Leaf</tissue>
    </source>
</reference>
<dbReference type="AlphaFoldDB" id="A0A2I0IKK2"/>
<dbReference type="InterPro" id="IPR008395">
    <property type="entry name" value="Agenet-like_dom"/>
</dbReference>
<dbReference type="Proteomes" id="UP000233551">
    <property type="component" value="Unassembled WGS sequence"/>
</dbReference>
<evidence type="ECO:0000313" key="2">
    <source>
        <dbReference type="EMBL" id="PKI44527.1"/>
    </source>
</evidence>
<dbReference type="InterPro" id="IPR014002">
    <property type="entry name" value="Agenet_dom_plant"/>
</dbReference>
<dbReference type="CDD" id="cd20406">
    <property type="entry name" value="Tudor_Agenet_AtDUF_rpt2_4"/>
    <property type="match status" value="1"/>
</dbReference>
<feature type="domain" description="Agenet" evidence="1">
    <location>
        <begin position="54"/>
        <end position="110"/>
    </location>
</feature>
<name>A0A2I0IKK2_PUNGR</name>
<organism evidence="2 3">
    <name type="scientific">Punica granatum</name>
    <name type="common">Pomegranate</name>
    <dbReference type="NCBI Taxonomy" id="22663"/>
    <lineage>
        <taxon>Eukaryota</taxon>
        <taxon>Viridiplantae</taxon>
        <taxon>Streptophyta</taxon>
        <taxon>Embryophyta</taxon>
        <taxon>Tracheophyta</taxon>
        <taxon>Spermatophyta</taxon>
        <taxon>Magnoliopsida</taxon>
        <taxon>eudicotyledons</taxon>
        <taxon>Gunneridae</taxon>
        <taxon>Pentapetalae</taxon>
        <taxon>rosids</taxon>
        <taxon>malvids</taxon>
        <taxon>Myrtales</taxon>
        <taxon>Lythraceae</taxon>
        <taxon>Punica</taxon>
    </lineage>
</organism>
<dbReference type="Pfam" id="PF05641">
    <property type="entry name" value="Agenet"/>
    <property type="match status" value="1"/>
</dbReference>
<proteinExistence type="predicted"/>
<evidence type="ECO:0000259" key="1">
    <source>
        <dbReference type="SMART" id="SM00743"/>
    </source>
</evidence>